<feature type="transmembrane region" description="Helical" evidence="1">
    <location>
        <begin position="151"/>
        <end position="170"/>
    </location>
</feature>
<dbReference type="AlphaFoldDB" id="A0A2S9YAV4"/>
<evidence type="ECO:0000256" key="1">
    <source>
        <dbReference type="SAM" id="Phobius"/>
    </source>
</evidence>
<dbReference type="InterPro" id="IPR038726">
    <property type="entry name" value="PDDEXK_AddAB-type"/>
</dbReference>
<proteinExistence type="predicted"/>
<evidence type="ECO:0000313" key="4">
    <source>
        <dbReference type="Proteomes" id="UP000237968"/>
    </source>
</evidence>
<protein>
    <recommendedName>
        <fullName evidence="2">PD-(D/E)XK endonuclease-like domain-containing protein</fullName>
    </recommendedName>
</protein>
<dbReference type="InterPro" id="IPR011335">
    <property type="entry name" value="Restrct_endonuc-II-like"/>
</dbReference>
<dbReference type="EMBL" id="PVNK01000125">
    <property type="protein sequence ID" value="PRQ02248.1"/>
    <property type="molecule type" value="Genomic_DNA"/>
</dbReference>
<dbReference type="Gene3D" id="3.90.320.10">
    <property type="match status" value="1"/>
</dbReference>
<dbReference type="Pfam" id="PF12705">
    <property type="entry name" value="PDDEXK_1"/>
    <property type="match status" value="1"/>
</dbReference>
<organism evidence="3 4">
    <name type="scientific">Enhygromyxa salina</name>
    <dbReference type="NCBI Taxonomy" id="215803"/>
    <lineage>
        <taxon>Bacteria</taxon>
        <taxon>Pseudomonadati</taxon>
        <taxon>Myxococcota</taxon>
        <taxon>Polyangia</taxon>
        <taxon>Nannocystales</taxon>
        <taxon>Nannocystaceae</taxon>
        <taxon>Enhygromyxa</taxon>
    </lineage>
</organism>
<evidence type="ECO:0000259" key="2">
    <source>
        <dbReference type="Pfam" id="PF12705"/>
    </source>
</evidence>
<keyword evidence="1" id="KW-0472">Membrane</keyword>
<dbReference type="SUPFAM" id="SSF52980">
    <property type="entry name" value="Restriction endonuclease-like"/>
    <property type="match status" value="1"/>
</dbReference>
<keyword evidence="1" id="KW-1133">Transmembrane helix</keyword>
<gene>
    <name evidence="3" type="ORF">ENSA5_24840</name>
</gene>
<dbReference type="Proteomes" id="UP000237968">
    <property type="component" value="Unassembled WGS sequence"/>
</dbReference>
<dbReference type="InterPro" id="IPR011604">
    <property type="entry name" value="PDDEXK-like_dom_sf"/>
</dbReference>
<accession>A0A2S9YAV4</accession>
<name>A0A2S9YAV4_9BACT</name>
<dbReference type="OrthoDB" id="2082218at2"/>
<reference evidence="3 4" key="1">
    <citation type="submission" date="2018-03" db="EMBL/GenBank/DDBJ databases">
        <title>Draft Genome Sequences of the Obligatory Marine Myxobacteria Enhygromyxa salina SWB005.</title>
        <authorList>
            <person name="Poehlein A."/>
            <person name="Moghaddam J.A."/>
            <person name="Harms H."/>
            <person name="Alanjari M."/>
            <person name="Koenig G.M."/>
            <person name="Daniel R."/>
            <person name="Schaeberle T.F."/>
        </authorList>
    </citation>
    <scope>NUCLEOTIDE SEQUENCE [LARGE SCALE GENOMIC DNA]</scope>
    <source>
        <strain evidence="3 4">SWB005</strain>
    </source>
</reference>
<dbReference type="RefSeq" id="WP_106391884.1">
    <property type="nucleotide sequence ID" value="NZ_PVNK01000125.1"/>
</dbReference>
<keyword evidence="1" id="KW-0812">Transmembrane</keyword>
<feature type="transmembrane region" description="Helical" evidence="1">
    <location>
        <begin position="6"/>
        <end position="24"/>
    </location>
</feature>
<evidence type="ECO:0000313" key="3">
    <source>
        <dbReference type="EMBL" id="PRQ02248.1"/>
    </source>
</evidence>
<comment type="caution">
    <text evidence="3">The sequence shown here is derived from an EMBL/GenBank/DDBJ whole genome shotgun (WGS) entry which is preliminary data.</text>
</comment>
<sequence length="171" mass="19755">MPVPYLVLGLLLGALVSLWVRRAWRRARMRRRFRRARAGEIAAEELLKKRGFRILDEQVRRRQHIFVDGERLDYEVRADLLVSRWWRTYVVEVKTGKSAPNPKTTATRRQLREYAAVYDADGLLLADMSARELYEIEFPPSRSQRQRARTTTAFILGAIVGVALAVLVGGF</sequence>
<keyword evidence="4" id="KW-1185">Reference proteome</keyword>
<feature type="domain" description="PD-(D/E)XK endonuclease-like" evidence="2">
    <location>
        <begin position="18"/>
        <end position="137"/>
    </location>
</feature>